<proteinExistence type="predicted"/>
<evidence type="ECO:0000313" key="1">
    <source>
        <dbReference type="EMBL" id="CAL2107103.1"/>
    </source>
</evidence>
<dbReference type="EMBL" id="CAXJRC010000022">
    <property type="protein sequence ID" value="CAL2107103.1"/>
    <property type="molecule type" value="Genomic_DNA"/>
</dbReference>
<gene>
    <name evidence="1" type="ORF">T190115A13A_20383</name>
</gene>
<organism evidence="1 2">
    <name type="scientific">Tenacibaculum vairaonense</name>
    <dbReference type="NCBI Taxonomy" id="3137860"/>
    <lineage>
        <taxon>Bacteria</taxon>
        <taxon>Pseudomonadati</taxon>
        <taxon>Bacteroidota</taxon>
        <taxon>Flavobacteriia</taxon>
        <taxon>Flavobacteriales</taxon>
        <taxon>Flavobacteriaceae</taxon>
        <taxon>Tenacibaculum</taxon>
    </lineage>
</organism>
<name>A0ABM9PN12_9FLAO</name>
<sequence>MFLNSDRLVGSFKSHLVSKESFIRTRVNTLPCNTIIKK</sequence>
<dbReference type="Proteomes" id="UP001497602">
    <property type="component" value="Unassembled WGS sequence"/>
</dbReference>
<reference evidence="1 2" key="1">
    <citation type="submission" date="2024-05" db="EMBL/GenBank/DDBJ databases">
        <authorList>
            <person name="Duchaud E."/>
        </authorList>
    </citation>
    <scope>NUCLEOTIDE SEQUENCE [LARGE SCALE GENOMIC DNA]</scope>
    <source>
        <strain evidence="1">Ena-SAMPLE-TAB-13-05-2024-13:56:06:370-140305</strain>
    </source>
</reference>
<protein>
    <submittedName>
        <fullName evidence="1">Uncharacterized protein</fullName>
    </submittedName>
</protein>
<evidence type="ECO:0000313" key="2">
    <source>
        <dbReference type="Proteomes" id="UP001497602"/>
    </source>
</evidence>
<keyword evidence="2" id="KW-1185">Reference proteome</keyword>
<accession>A0ABM9PN12</accession>
<comment type="caution">
    <text evidence="1">The sequence shown here is derived from an EMBL/GenBank/DDBJ whole genome shotgun (WGS) entry which is preliminary data.</text>
</comment>